<evidence type="ECO:0000259" key="1">
    <source>
        <dbReference type="PROSITE" id="PS50943"/>
    </source>
</evidence>
<dbReference type="InterPro" id="IPR001387">
    <property type="entry name" value="Cro/C1-type_HTH"/>
</dbReference>
<evidence type="ECO:0000313" key="2">
    <source>
        <dbReference type="EMBL" id="HBK53680.1"/>
    </source>
</evidence>
<dbReference type="GO" id="GO:0003677">
    <property type="term" value="F:DNA binding"/>
    <property type="evidence" value="ECO:0007669"/>
    <property type="project" value="InterPro"/>
</dbReference>
<dbReference type="AlphaFoldDB" id="A0A354YWF8"/>
<evidence type="ECO:0000313" key="3">
    <source>
        <dbReference type="Proteomes" id="UP000263273"/>
    </source>
</evidence>
<dbReference type="PROSITE" id="PS50943">
    <property type="entry name" value="HTH_CROC1"/>
    <property type="match status" value="1"/>
</dbReference>
<dbReference type="SUPFAM" id="SSF47413">
    <property type="entry name" value="lambda repressor-like DNA-binding domains"/>
    <property type="match status" value="1"/>
</dbReference>
<gene>
    <name evidence="2" type="ORF">DDZ44_07080</name>
</gene>
<reference evidence="2 3" key="1">
    <citation type="journal article" date="2018" name="Nat. Biotechnol.">
        <title>A standardized bacterial taxonomy based on genome phylogeny substantially revises the tree of life.</title>
        <authorList>
            <person name="Parks D.H."/>
            <person name="Chuvochina M."/>
            <person name="Waite D.W."/>
            <person name="Rinke C."/>
            <person name="Skarshewski A."/>
            <person name="Chaumeil P.A."/>
            <person name="Hugenholtz P."/>
        </authorList>
    </citation>
    <scope>NUCLEOTIDE SEQUENCE [LARGE SCALE GENOMIC DNA]</scope>
    <source>
        <strain evidence="2">UBA10948</strain>
    </source>
</reference>
<comment type="caution">
    <text evidence="2">The sequence shown here is derived from an EMBL/GenBank/DDBJ whole genome shotgun (WGS) entry which is preliminary data.</text>
</comment>
<dbReference type="Proteomes" id="UP000263273">
    <property type="component" value="Unassembled WGS sequence"/>
</dbReference>
<dbReference type="EMBL" id="DNZF01000155">
    <property type="protein sequence ID" value="HBK53680.1"/>
    <property type="molecule type" value="Genomic_DNA"/>
</dbReference>
<dbReference type="InterPro" id="IPR010982">
    <property type="entry name" value="Lambda_DNA-bd_dom_sf"/>
</dbReference>
<organism evidence="2 3">
    <name type="scientific">Syntrophomonas wolfei</name>
    <dbReference type="NCBI Taxonomy" id="863"/>
    <lineage>
        <taxon>Bacteria</taxon>
        <taxon>Bacillati</taxon>
        <taxon>Bacillota</taxon>
        <taxon>Clostridia</taxon>
        <taxon>Eubacteriales</taxon>
        <taxon>Syntrophomonadaceae</taxon>
        <taxon>Syntrophomonas</taxon>
    </lineage>
</organism>
<protein>
    <submittedName>
        <fullName evidence="2">XRE family transcriptional regulator</fullName>
    </submittedName>
</protein>
<feature type="domain" description="HTH cro/C1-type" evidence="1">
    <location>
        <begin position="13"/>
        <end position="65"/>
    </location>
</feature>
<proteinExistence type="predicted"/>
<sequence length="84" mass="9507">MKIILKDIGKFNELLLRKGFTRRELGRQASISEVYAQQISNGDRNPGAKVAKRICETLEVDFDEIFFVSNVCKSEQTDIDKAIG</sequence>
<name>A0A354YWF8_9FIRM</name>
<dbReference type="Pfam" id="PF01381">
    <property type="entry name" value="HTH_3"/>
    <property type="match status" value="1"/>
</dbReference>
<dbReference type="SMART" id="SM00530">
    <property type="entry name" value="HTH_XRE"/>
    <property type="match status" value="1"/>
</dbReference>
<dbReference type="Gene3D" id="1.10.260.40">
    <property type="entry name" value="lambda repressor-like DNA-binding domains"/>
    <property type="match status" value="1"/>
</dbReference>
<accession>A0A354YWF8</accession>
<dbReference type="CDD" id="cd00093">
    <property type="entry name" value="HTH_XRE"/>
    <property type="match status" value="1"/>
</dbReference>